<evidence type="ECO:0008006" key="3">
    <source>
        <dbReference type="Google" id="ProtNLM"/>
    </source>
</evidence>
<dbReference type="KEGG" id="cbae:COR50_17430"/>
<evidence type="ECO:0000313" key="1">
    <source>
        <dbReference type="EMBL" id="ATL48801.1"/>
    </source>
</evidence>
<dbReference type="OrthoDB" id="662666at2"/>
<proteinExistence type="predicted"/>
<dbReference type="RefSeq" id="WP_098195173.1">
    <property type="nucleotide sequence ID" value="NZ_CP023777.1"/>
</dbReference>
<protein>
    <recommendedName>
        <fullName evidence="3">PIN domain-containing protein</fullName>
    </recommendedName>
</protein>
<sequence>MSDNKYAVLFDTNSYRTFVRGKSTEETIIAIEELKEAENQKNIKSFGVVIAGMEMLGNLVEDEAGINYKDCLNGIIALINHCYDEAEQAPRLIPQPFMHLCRSFFDVIPSDMEEKVKNLGGTFNDFKVDLDRALLHHKSVNTFENTKNFINTEEEGFANQITNFIDGIKGEILIKHPNIAKKELRLKILDFIENGSFEYIHSMAIICAIAIKLNISLTEHEINKRAQSMYQSFPLSVGFYKWVCSKIVTESIDMNSKASKEKRWNWLWDYQISFAISNSTIDNREAILVTADKDITEILRSYGYQNRVLTITEYLDYLK</sequence>
<keyword evidence="2" id="KW-1185">Reference proteome</keyword>
<dbReference type="EMBL" id="CP023777">
    <property type="protein sequence ID" value="ATL48801.1"/>
    <property type="molecule type" value="Genomic_DNA"/>
</dbReference>
<organism evidence="1 2">
    <name type="scientific">Chitinophaga caeni</name>
    <dbReference type="NCBI Taxonomy" id="2029983"/>
    <lineage>
        <taxon>Bacteria</taxon>
        <taxon>Pseudomonadati</taxon>
        <taxon>Bacteroidota</taxon>
        <taxon>Chitinophagia</taxon>
        <taxon>Chitinophagales</taxon>
        <taxon>Chitinophagaceae</taxon>
        <taxon>Chitinophaga</taxon>
    </lineage>
</organism>
<dbReference type="Proteomes" id="UP000220133">
    <property type="component" value="Chromosome"/>
</dbReference>
<reference evidence="1 2" key="1">
    <citation type="submission" date="2017-10" db="EMBL/GenBank/DDBJ databases">
        <title>Paenichitinophaga pekingensis gen. nov., sp. nov., isolated from activated sludge.</title>
        <authorList>
            <person name="Jin D."/>
            <person name="Kong X."/>
            <person name="Deng Y."/>
            <person name="Bai Z."/>
        </authorList>
    </citation>
    <scope>NUCLEOTIDE SEQUENCE [LARGE SCALE GENOMIC DNA]</scope>
    <source>
        <strain evidence="1 2">13</strain>
    </source>
</reference>
<accession>A0A291QY10</accession>
<dbReference type="AlphaFoldDB" id="A0A291QY10"/>
<gene>
    <name evidence="1" type="ORF">COR50_17430</name>
</gene>
<name>A0A291QY10_9BACT</name>
<evidence type="ECO:0000313" key="2">
    <source>
        <dbReference type="Proteomes" id="UP000220133"/>
    </source>
</evidence>